<dbReference type="Proteomes" id="UP000254174">
    <property type="component" value="Unassembled WGS sequence"/>
</dbReference>
<dbReference type="EMBL" id="UGFC01000006">
    <property type="protein sequence ID" value="STM17054.1"/>
    <property type="molecule type" value="Genomic_DNA"/>
</dbReference>
<protein>
    <submittedName>
        <fullName evidence="2">Transposase</fullName>
    </submittedName>
</protein>
<reference evidence="2 3" key="1">
    <citation type="submission" date="2018-06" db="EMBL/GenBank/DDBJ databases">
        <authorList>
            <consortium name="Pathogen Informatics"/>
            <person name="Doyle S."/>
        </authorList>
    </citation>
    <scope>NUCLEOTIDE SEQUENCE [LARGE SCALE GENOMIC DNA]</scope>
    <source>
        <strain evidence="2 3">NCTC7922</strain>
    </source>
</reference>
<evidence type="ECO:0000313" key="2">
    <source>
        <dbReference type="EMBL" id="STM17054.1"/>
    </source>
</evidence>
<keyword evidence="1" id="KW-1133">Transmembrane helix</keyword>
<proteinExistence type="predicted"/>
<organism evidence="2 3">
    <name type="scientific">Escherichia coli</name>
    <dbReference type="NCBI Taxonomy" id="562"/>
    <lineage>
        <taxon>Bacteria</taxon>
        <taxon>Pseudomonadati</taxon>
        <taxon>Pseudomonadota</taxon>
        <taxon>Gammaproteobacteria</taxon>
        <taxon>Enterobacterales</taxon>
        <taxon>Enterobacteriaceae</taxon>
        <taxon>Escherichia</taxon>
    </lineage>
</organism>
<keyword evidence="1" id="KW-0812">Transmembrane</keyword>
<evidence type="ECO:0000256" key="1">
    <source>
        <dbReference type="SAM" id="Phobius"/>
    </source>
</evidence>
<keyword evidence="1" id="KW-0472">Membrane</keyword>
<sequence>MFTAVSIFQCIVGEMSVGDIKFTFIIILLLLCVFYKSAHVMIDTMWLSVTNGAIVIHPQRLKSDPGGNLLS</sequence>
<feature type="transmembrane region" description="Helical" evidence="1">
    <location>
        <begin position="20"/>
        <end position="38"/>
    </location>
</feature>
<accession>A0A377D7I3</accession>
<evidence type="ECO:0000313" key="3">
    <source>
        <dbReference type="Proteomes" id="UP000254174"/>
    </source>
</evidence>
<gene>
    <name evidence="2" type="ORF">NCTC7922_03492</name>
</gene>
<dbReference type="AlphaFoldDB" id="A0A377D7I3"/>
<name>A0A377D7I3_ECOLX</name>